<dbReference type="Proteomes" id="UP000734854">
    <property type="component" value="Unassembled WGS sequence"/>
</dbReference>
<reference evidence="2 3" key="1">
    <citation type="submission" date="2020-08" db="EMBL/GenBank/DDBJ databases">
        <title>Plant Genome Project.</title>
        <authorList>
            <person name="Zhang R.-G."/>
        </authorList>
    </citation>
    <scope>NUCLEOTIDE SEQUENCE [LARGE SCALE GENOMIC DNA]</scope>
    <source>
        <tissue evidence="2">Rhizome</tissue>
    </source>
</reference>
<dbReference type="SUPFAM" id="SSF52540">
    <property type="entry name" value="P-loop containing nucleoside triphosphate hydrolases"/>
    <property type="match status" value="1"/>
</dbReference>
<dbReference type="EMBL" id="JACMSC010000016">
    <property type="protein sequence ID" value="KAG6483851.1"/>
    <property type="molecule type" value="Genomic_DNA"/>
</dbReference>
<dbReference type="InterPro" id="IPR013915">
    <property type="entry name" value="Prp19_cc"/>
</dbReference>
<dbReference type="InterPro" id="IPR027417">
    <property type="entry name" value="P-loop_NTPase"/>
</dbReference>
<keyword evidence="3" id="KW-1185">Reference proteome</keyword>
<name>A0A8J5F965_ZINOF</name>
<dbReference type="Pfam" id="PF08606">
    <property type="entry name" value="Prp19"/>
    <property type="match status" value="1"/>
</dbReference>
<sequence>MESSVCSFDHRSYQLEVLEKAKKEKTIIFLETGFGKMLIAVMLLRSYAFAIQKPSQHIVVFLVRTIILVTQQAKVIEMHTALKVGKLWGEMDANFWDADTWKENLEEFEVHFPFAVMMLSGLAALCGEAKTVASCQHSWAAWNVPEYVYSELFNNPSLYFTFNVLILKEFNVVFLLLKREWDALMLSNFALENQLHTTRQELSHALYQL</sequence>
<dbReference type="GO" id="GO:0005737">
    <property type="term" value="C:cytoplasm"/>
    <property type="evidence" value="ECO:0007669"/>
    <property type="project" value="TreeGrafter"/>
</dbReference>
<dbReference type="PANTHER" id="PTHR14074:SF16">
    <property type="entry name" value="ANTIVIRAL INNATE IMMUNE RESPONSE RECEPTOR RIG-I"/>
    <property type="match status" value="1"/>
</dbReference>
<dbReference type="InterPro" id="IPR051363">
    <property type="entry name" value="RLR_Helicase"/>
</dbReference>
<dbReference type="PANTHER" id="PTHR14074">
    <property type="entry name" value="HELICASE WITH DEATH DOMAIN-RELATED"/>
    <property type="match status" value="1"/>
</dbReference>
<dbReference type="AlphaFoldDB" id="A0A8J5F965"/>
<evidence type="ECO:0000259" key="1">
    <source>
        <dbReference type="Pfam" id="PF08606"/>
    </source>
</evidence>
<evidence type="ECO:0000313" key="3">
    <source>
        <dbReference type="Proteomes" id="UP000734854"/>
    </source>
</evidence>
<protein>
    <recommendedName>
        <fullName evidence="1">Prp19 coiled-coil region domain-containing protein</fullName>
    </recommendedName>
</protein>
<proteinExistence type="predicted"/>
<accession>A0A8J5F965</accession>
<dbReference type="Gene3D" id="3.40.50.300">
    <property type="entry name" value="P-loop containing nucleotide triphosphate hydrolases"/>
    <property type="match status" value="1"/>
</dbReference>
<evidence type="ECO:0000313" key="2">
    <source>
        <dbReference type="EMBL" id="KAG6483851.1"/>
    </source>
</evidence>
<organism evidence="2 3">
    <name type="scientific">Zingiber officinale</name>
    <name type="common">Ginger</name>
    <name type="synonym">Amomum zingiber</name>
    <dbReference type="NCBI Taxonomy" id="94328"/>
    <lineage>
        <taxon>Eukaryota</taxon>
        <taxon>Viridiplantae</taxon>
        <taxon>Streptophyta</taxon>
        <taxon>Embryophyta</taxon>
        <taxon>Tracheophyta</taxon>
        <taxon>Spermatophyta</taxon>
        <taxon>Magnoliopsida</taxon>
        <taxon>Liliopsida</taxon>
        <taxon>Zingiberales</taxon>
        <taxon>Zingiberaceae</taxon>
        <taxon>Zingiber</taxon>
    </lineage>
</organism>
<comment type="caution">
    <text evidence="2">The sequence shown here is derived from an EMBL/GenBank/DDBJ whole genome shotgun (WGS) entry which is preliminary data.</text>
</comment>
<gene>
    <name evidence="2" type="ORF">ZIOFF_060637</name>
</gene>
<feature type="domain" description="Prp19 coiled-coil region" evidence="1">
    <location>
        <begin position="176"/>
        <end position="208"/>
    </location>
</feature>